<organism evidence="6 7">
    <name type="scientific">Roseibium album</name>
    <dbReference type="NCBI Taxonomy" id="311410"/>
    <lineage>
        <taxon>Bacteria</taxon>
        <taxon>Pseudomonadati</taxon>
        <taxon>Pseudomonadota</taxon>
        <taxon>Alphaproteobacteria</taxon>
        <taxon>Hyphomicrobiales</taxon>
        <taxon>Stappiaceae</taxon>
        <taxon>Roseibium</taxon>
    </lineage>
</organism>
<dbReference type="InterPro" id="IPR029033">
    <property type="entry name" value="His_PPase_superfam"/>
</dbReference>
<dbReference type="GeneID" id="97673591"/>
<dbReference type="PANTHER" id="PTHR12629">
    <property type="entry name" value="DIPHOSPHOINOSITOL POLYPHOSPHATE PHOSPHOHYDROLASE"/>
    <property type="match status" value="1"/>
</dbReference>
<name>A0A0M6ZHT1_9HYPH</name>
<keyword evidence="3" id="KW-0378">Hydrolase</keyword>
<dbReference type="InterPro" id="IPR000086">
    <property type="entry name" value="NUDIX_hydrolase_dom"/>
</dbReference>
<evidence type="ECO:0000256" key="1">
    <source>
        <dbReference type="ARBA" id="ARBA00001946"/>
    </source>
</evidence>
<dbReference type="GO" id="GO:0008486">
    <property type="term" value="F:diphosphoinositol-polyphosphate diphosphatase activity"/>
    <property type="evidence" value="ECO:0007669"/>
    <property type="project" value="TreeGrafter"/>
</dbReference>
<evidence type="ECO:0000256" key="4">
    <source>
        <dbReference type="ARBA" id="ARBA00022842"/>
    </source>
</evidence>
<sequence length="290" mass="31472">MELLLLCAGAGDKSWAGPAADRPLRTKGKRRAQKVGALIGQRGLRPDITLTALDKRSRVTAEKTLKAAGWTARDIRGSRKLSAGRVPDLPDVNRVLLTAPSATIQALADRLGSVLRTHAGALLIMSLNAGNADLKEYVDPRNLPDLFPWPSPDGPELRPRPAYYYTQSAALPYRNGEAGTEILIVGSSSGRHWVVPKGIVEPGLGPAQSALIEAREEAGVEGMAGHDPLGHYTYDKWGAACSVAVYAMEVTRVLPDDQWEENHRDRRWVSPVEAADLLHQPAFRGMLARL</sequence>
<keyword evidence="2" id="KW-0479">Metal-binding</keyword>
<dbReference type="CDD" id="cd04666">
    <property type="entry name" value="NUDIX_DIPP2_like_Nudt4"/>
    <property type="match status" value="1"/>
</dbReference>
<keyword evidence="7" id="KW-1185">Reference proteome</keyword>
<dbReference type="GO" id="GO:0005737">
    <property type="term" value="C:cytoplasm"/>
    <property type="evidence" value="ECO:0007669"/>
    <property type="project" value="TreeGrafter"/>
</dbReference>
<protein>
    <submittedName>
        <fullName evidence="6">NUDIX domain protein</fullName>
    </submittedName>
</protein>
<dbReference type="EMBL" id="CXWC01000011">
    <property type="protein sequence ID" value="CTQ72543.1"/>
    <property type="molecule type" value="Genomic_DNA"/>
</dbReference>
<dbReference type="GO" id="GO:1901909">
    <property type="term" value="P:diadenosine hexaphosphate catabolic process"/>
    <property type="evidence" value="ECO:0007669"/>
    <property type="project" value="TreeGrafter"/>
</dbReference>
<reference evidence="7" key="1">
    <citation type="submission" date="2015-07" db="EMBL/GenBank/DDBJ databases">
        <authorList>
            <person name="Rodrigo-Torres Lidia"/>
            <person name="Arahal R.David."/>
        </authorList>
    </citation>
    <scope>NUCLEOTIDE SEQUENCE [LARGE SCALE GENOMIC DNA]</scope>
    <source>
        <strain evidence="7">CECT 5096</strain>
    </source>
</reference>
<dbReference type="CDD" id="cd07040">
    <property type="entry name" value="HP"/>
    <property type="match status" value="1"/>
</dbReference>
<dbReference type="InterPro" id="IPR015797">
    <property type="entry name" value="NUDIX_hydrolase-like_dom_sf"/>
</dbReference>
<evidence type="ECO:0000256" key="2">
    <source>
        <dbReference type="ARBA" id="ARBA00022723"/>
    </source>
</evidence>
<evidence type="ECO:0000313" key="6">
    <source>
        <dbReference type="EMBL" id="CTQ72543.1"/>
    </source>
</evidence>
<dbReference type="Pfam" id="PF00293">
    <property type="entry name" value="NUDIX"/>
    <property type="match status" value="1"/>
</dbReference>
<dbReference type="RefSeq" id="WP_158510318.1">
    <property type="nucleotide sequence ID" value="NZ_CXWA01000006.1"/>
</dbReference>
<feature type="domain" description="Nudix hydrolase" evidence="5">
    <location>
        <begin position="163"/>
        <end position="290"/>
    </location>
</feature>
<accession>A0A0M6ZHT1</accession>
<dbReference type="Gene3D" id="3.90.79.10">
    <property type="entry name" value="Nucleoside Triphosphate Pyrophosphohydrolase"/>
    <property type="match status" value="1"/>
</dbReference>
<dbReference type="GO" id="GO:0071543">
    <property type="term" value="P:diphosphoinositol polyphosphate metabolic process"/>
    <property type="evidence" value="ECO:0007669"/>
    <property type="project" value="TreeGrafter"/>
</dbReference>
<dbReference type="SUPFAM" id="SSF53254">
    <property type="entry name" value="Phosphoglycerate mutase-like"/>
    <property type="match status" value="1"/>
</dbReference>
<dbReference type="GO" id="GO:0034431">
    <property type="term" value="F:bis(5'-adenosyl)-hexaphosphatase activity"/>
    <property type="evidence" value="ECO:0007669"/>
    <property type="project" value="TreeGrafter"/>
</dbReference>
<evidence type="ECO:0000259" key="5">
    <source>
        <dbReference type="PROSITE" id="PS51462"/>
    </source>
</evidence>
<proteinExistence type="predicted"/>
<dbReference type="GO" id="GO:0000298">
    <property type="term" value="F:endopolyphosphatase activity"/>
    <property type="evidence" value="ECO:0007669"/>
    <property type="project" value="TreeGrafter"/>
</dbReference>
<dbReference type="GO" id="GO:1901907">
    <property type="term" value="P:diadenosine pentaphosphate catabolic process"/>
    <property type="evidence" value="ECO:0007669"/>
    <property type="project" value="TreeGrafter"/>
</dbReference>
<evidence type="ECO:0000256" key="3">
    <source>
        <dbReference type="ARBA" id="ARBA00022801"/>
    </source>
</evidence>
<dbReference type="GO" id="GO:0034432">
    <property type="term" value="F:bis(5'-adenosyl)-pentaphosphatase activity"/>
    <property type="evidence" value="ECO:0007669"/>
    <property type="project" value="TreeGrafter"/>
</dbReference>
<dbReference type="SUPFAM" id="SSF55811">
    <property type="entry name" value="Nudix"/>
    <property type="match status" value="1"/>
</dbReference>
<keyword evidence="4" id="KW-0460">Magnesium</keyword>
<evidence type="ECO:0000313" key="7">
    <source>
        <dbReference type="Proteomes" id="UP000049983"/>
    </source>
</evidence>
<dbReference type="PANTHER" id="PTHR12629:SF0">
    <property type="entry name" value="DIPHOSPHOINOSITOL-POLYPHOSPHATE DIPHOSPHATASE"/>
    <property type="match status" value="1"/>
</dbReference>
<gene>
    <name evidence="6" type="ORF">LA5096_03276</name>
</gene>
<dbReference type="Gene3D" id="3.40.50.1240">
    <property type="entry name" value="Phosphoglycerate mutase-like"/>
    <property type="match status" value="1"/>
</dbReference>
<dbReference type="GO" id="GO:0046872">
    <property type="term" value="F:metal ion binding"/>
    <property type="evidence" value="ECO:0007669"/>
    <property type="project" value="UniProtKB-KW"/>
</dbReference>
<dbReference type="STRING" id="311410.LA5095_00135"/>
<dbReference type="AlphaFoldDB" id="A0A0M6ZHT1"/>
<dbReference type="PROSITE" id="PS51462">
    <property type="entry name" value="NUDIX"/>
    <property type="match status" value="1"/>
</dbReference>
<dbReference type="GO" id="GO:1901911">
    <property type="term" value="P:adenosine 5'-(hexahydrogen pentaphosphate) catabolic process"/>
    <property type="evidence" value="ECO:0007669"/>
    <property type="project" value="TreeGrafter"/>
</dbReference>
<dbReference type="Proteomes" id="UP000049983">
    <property type="component" value="Unassembled WGS sequence"/>
</dbReference>
<comment type="cofactor">
    <cofactor evidence="1">
        <name>Mg(2+)</name>
        <dbReference type="ChEBI" id="CHEBI:18420"/>
    </cofactor>
</comment>
<dbReference type="InterPro" id="IPR047198">
    <property type="entry name" value="DDP-like_NUDIX"/>
</dbReference>